<evidence type="ECO:0000313" key="2">
    <source>
        <dbReference type="EMBL" id="WKK78891.1"/>
    </source>
</evidence>
<evidence type="ECO:0000313" key="3">
    <source>
        <dbReference type="EMBL" id="WKK86095.1"/>
    </source>
</evidence>
<keyword evidence="1" id="KW-1133">Transmembrane helix</keyword>
<name>A0AA49J9W7_9BACT</name>
<dbReference type="EMBL" id="CP129970">
    <property type="protein sequence ID" value="WKK86095.1"/>
    <property type="molecule type" value="Genomic_DNA"/>
</dbReference>
<feature type="transmembrane region" description="Helical" evidence="1">
    <location>
        <begin position="12"/>
        <end position="31"/>
    </location>
</feature>
<dbReference type="AlphaFoldDB" id="A0AA49J9W7"/>
<gene>
    <name evidence="2" type="ORF">QYS47_15225</name>
    <name evidence="3" type="ORF">QYS48_03545</name>
</gene>
<dbReference type="EMBL" id="CP129968">
    <property type="protein sequence ID" value="WKK78891.1"/>
    <property type="molecule type" value="Genomic_DNA"/>
</dbReference>
<protein>
    <submittedName>
        <fullName evidence="2">Uncharacterized protein</fullName>
    </submittedName>
</protein>
<proteinExistence type="predicted"/>
<evidence type="ECO:0000313" key="4">
    <source>
        <dbReference type="Proteomes" id="UP001244443"/>
    </source>
</evidence>
<dbReference type="RefSeq" id="WP_302102474.1">
    <property type="nucleotide sequence ID" value="NZ_CP129968.2"/>
</dbReference>
<sequence>MKDKEYLHKKLRYIKKLSILILVVNLVYFNLKFGFNDLGLDTNTVFIIYLGINLLSASFITSHAKDMIKSVR</sequence>
<keyword evidence="4" id="KW-1185">Reference proteome</keyword>
<reference evidence="2 4" key="1">
    <citation type="submission" date="2023-08" db="EMBL/GenBank/DDBJ databases">
        <title>Comparative genomics and taxonomic characterization of three novel marine species of genus Marivirga.</title>
        <authorList>
            <person name="Muhammad N."/>
            <person name="Kim S.-G."/>
        </authorList>
    </citation>
    <scope>NUCLEOTIDE SEQUENCE</scope>
    <source>
        <strain evidence="3 4">ABR2-2</strain>
        <strain evidence="2">BKB1-2</strain>
    </source>
</reference>
<organism evidence="2">
    <name type="scientific">Marivirga arenosa</name>
    <dbReference type="NCBI Taxonomy" id="3059076"/>
    <lineage>
        <taxon>Bacteria</taxon>
        <taxon>Pseudomonadati</taxon>
        <taxon>Bacteroidota</taxon>
        <taxon>Cytophagia</taxon>
        <taxon>Cytophagales</taxon>
        <taxon>Marivirgaceae</taxon>
        <taxon>Marivirga</taxon>
    </lineage>
</organism>
<accession>A0AA49J9W7</accession>
<evidence type="ECO:0000256" key="1">
    <source>
        <dbReference type="SAM" id="Phobius"/>
    </source>
</evidence>
<dbReference type="Proteomes" id="UP001244443">
    <property type="component" value="Chromosome"/>
</dbReference>
<accession>A0AA49GL74</accession>
<keyword evidence="1" id="KW-0472">Membrane</keyword>
<dbReference type="Proteomes" id="UP001232019">
    <property type="component" value="Chromosome"/>
</dbReference>
<feature type="transmembrane region" description="Helical" evidence="1">
    <location>
        <begin position="43"/>
        <end position="62"/>
    </location>
</feature>
<keyword evidence="1" id="KW-0812">Transmembrane</keyword>
<dbReference type="KEGG" id="marp:QYS47_15225"/>